<dbReference type="KEGG" id="fra:Francci3_3955"/>
<feature type="compositionally biased region" description="Gly residues" evidence="1">
    <location>
        <begin position="10"/>
        <end position="33"/>
    </location>
</feature>
<evidence type="ECO:0000313" key="3">
    <source>
        <dbReference type="EMBL" id="ABD13305.1"/>
    </source>
</evidence>
<dbReference type="InterPro" id="IPR018730">
    <property type="entry name" value="DUF2273"/>
</dbReference>
<evidence type="ECO:0000256" key="2">
    <source>
        <dbReference type="SAM" id="Phobius"/>
    </source>
</evidence>
<reference evidence="3 4" key="1">
    <citation type="journal article" date="2007" name="Genome Res.">
        <title>Genome characteristics of facultatively symbiotic Frankia sp. strains reflect host range and host plant biogeography.</title>
        <authorList>
            <person name="Normand P."/>
            <person name="Lapierre P."/>
            <person name="Tisa L.S."/>
            <person name="Gogarten J.P."/>
            <person name="Alloisio N."/>
            <person name="Bagnarol E."/>
            <person name="Bassi C.A."/>
            <person name="Berry A.M."/>
            <person name="Bickhart D.M."/>
            <person name="Choisne N."/>
            <person name="Couloux A."/>
            <person name="Cournoyer B."/>
            <person name="Cruveiller S."/>
            <person name="Daubin V."/>
            <person name="Demange N."/>
            <person name="Francino M.P."/>
            <person name="Goltsman E."/>
            <person name="Huang Y."/>
            <person name="Kopp O.R."/>
            <person name="Labarre L."/>
            <person name="Lapidus A."/>
            <person name="Lavire C."/>
            <person name="Marechal J."/>
            <person name="Martinez M."/>
            <person name="Mastronunzio J.E."/>
            <person name="Mullin B.C."/>
            <person name="Niemann J."/>
            <person name="Pujic P."/>
            <person name="Rawnsley T."/>
            <person name="Rouy Z."/>
            <person name="Schenowitz C."/>
            <person name="Sellstedt A."/>
            <person name="Tavares F."/>
            <person name="Tomkins J.P."/>
            <person name="Vallenet D."/>
            <person name="Valverde C."/>
            <person name="Wall L.G."/>
            <person name="Wang Y."/>
            <person name="Medigue C."/>
            <person name="Benson D.R."/>
        </authorList>
    </citation>
    <scope>NUCLEOTIDE SEQUENCE [LARGE SCALE GENOMIC DNA]</scope>
    <source>
        <strain evidence="4">DSM 45818 / CECT 9043 / CcI3</strain>
    </source>
</reference>
<dbReference type="EMBL" id="CP000249">
    <property type="protein sequence ID" value="ABD13305.1"/>
    <property type="molecule type" value="Genomic_DNA"/>
</dbReference>
<evidence type="ECO:0000313" key="4">
    <source>
        <dbReference type="Proteomes" id="UP000001937"/>
    </source>
</evidence>
<keyword evidence="2" id="KW-0812">Transmembrane</keyword>
<dbReference type="STRING" id="106370.Francci3_3955"/>
<sequence length="99" mass="9943">MPLDLPVQRGGPGTAAGLDGAGLDGAGLDGPGKGKSHMRSSALGLIIGLIAGLALAFGGFSEFLIVLVFGAIGLVIGKVVDGDLDITRYVGGDRRRGRR</sequence>
<evidence type="ECO:0008006" key="5">
    <source>
        <dbReference type="Google" id="ProtNLM"/>
    </source>
</evidence>
<protein>
    <recommendedName>
        <fullName evidence="5">DUF2273 domain-containing protein</fullName>
    </recommendedName>
</protein>
<keyword evidence="2" id="KW-1133">Transmembrane helix</keyword>
<dbReference type="eggNOG" id="ENOG5033A6G">
    <property type="taxonomic scope" value="Bacteria"/>
</dbReference>
<keyword evidence="2" id="KW-0472">Membrane</keyword>
<accession>Q2J5Y7</accession>
<evidence type="ECO:0000256" key="1">
    <source>
        <dbReference type="SAM" id="MobiDB-lite"/>
    </source>
</evidence>
<keyword evidence="4" id="KW-1185">Reference proteome</keyword>
<dbReference type="HOGENOM" id="CLU_2316178_0_0_11"/>
<name>Q2J5Y7_FRACC</name>
<feature type="region of interest" description="Disordered" evidence="1">
    <location>
        <begin position="1"/>
        <end position="35"/>
    </location>
</feature>
<dbReference type="AlphaFoldDB" id="Q2J5Y7"/>
<feature type="transmembrane region" description="Helical" evidence="2">
    <location>
        <begin position="43"/>
        <end position="76"/>
    </location>
</feature>
<dbReference type="Pfam" id="PF10031">
    <property type="entry name" value="DUF2273"/>
    <property type="match status" value="1"/>
</dbReference>
<organism evidence="3 4">
    <name type="scientific">Frankia casuarinae (strain DSM 45818 / CECT 9043 / HFP020203 / CcI3)</name>
    <dbReference type="NCBI Taxonomy" id="106370"/>
    <lineage>
        <taxon>Bacteria</taxon>
        <taxon>Bacillati</taxon>
        <taxon>Actinomycetota</taxon>
        <taxon>Actinomycetes</taxon>
        <taxon>Frankiales</taxon>
        <taxon>Frankiaceae</taxon>
        <taxon>Frankia</taxon>
    </lineage>
</organism>
<gene>
    <name evidence="3" type="ordered locus">Francci3_3955</name>
</gene>
<dbReference type="RefSeq" id="WP_011438329.1">
    <property type="nucleotide sequence ID" value="NC_007777.1"/>
</dbReference>
<dbReference type="Proteomes" id="UP000001937">
    <property type="component" value="Chromosome"/>
</dbReference>
<proteinExistence type="predicted"/>